<sequence>MLLTGRSRVRLAAQGDEEVATTFDWDLVEATVVFFSGSPWASLAVCKEIPQERHDCVSPLNSSLRSLGQSCAANPHHRGHAGSPQRAEQK</sequence>
<dbReference type="EMBL" id="LSYS01001700">
    <property type="protein sequence ID" value="OPJ87793.1"/>
    <property type="molecule type" value="Genomic_DNA"/>
</dbReference>
<gene>
    <name evidence="2" type="ORF">AV530_001186</name>
</gene>
<evidence type="ECO:0000313" key="2">
    <source>
        <dbReference type="EMBL" id="OPJ87793.1"/>
    </source>
</evidence>
<reference evidence="2 3" key="1">
    <citation type="submission" date="2016-02" db="EMBL/GenBank/DDBJ databases">
        <title>Band-tailed pigeon sequencing and assembly.</title>
        <authorList>
            <person name="Soares A.E."/>
            <person name="Novak B.J."/>
            <person name="Rice E.S."/>
            <person name="O'Connell B."/>
            <person name="Chang D."/>
            <person name="Weber S."/>
            <person name="Shapiro B."/>
        </authorList>
    </citation>
    <scope>NUCLEOTIDE SEQUENCE [LARGE SCALE GENOMIC DNA]</scope>
    <source>
        <strain evidence="2">BTP2013</strain>
        <tissue evidence="2">Blood</tissue>
    </source>
</reference>
<evidence type="ECO:0000313" key="3">
    <source>
        <dbReference type="Proteomes" id="UP000190648"/>
    </source>
</evidence>
<keyword evidence="3" id="KW-1185">Reference proteome</keyword>
<protein>
    <submittedName>
        <fullName evidence="2">Uncharacterized protein</fullName>
    </submittedName>
</protein>
<evidence type="ECO:0000256" key="1">
    <source>
        <dbReference type="SAM" id="MobiDB-lite"/>
    </source>
</evidence>
<proteinExistence type="predicted"/>
<accession>A0A1V4KTK1</accession>
<feature type="region of interest" description="Disordered" evidence="1">
    <location>
        <begin position="62"/>
        <end position="90"/>
    </location>
</feature>
<comment type="caution">
    <text evidence="2">The sequence shown here is derived from an EMBL/GenBank/DDBJ whole genome shotgun (WGS) entry which is preliminary data.</text>
</comment>
<dbReference type="AlphaFoldDB" id="A0A1V4KTK1"/>
<organism evidence="2 3">
    <name type="scientific">Patagioenas fasciata monilis</name>
    <dbReference type="NCBI Taxonomy" id="372326"/>
    <lineage>
        <taxon>Eukaryota</taxon>
        <taxon>Metazoa</taxon>
        <taxon>Chordata</taxon>
        <taxon>Craniata</taxon>
        <taxon>Vertebrata</taxon>
        <taxon>Euteleostomi</taxon>
        <taxon>Archelosauria</taxon>
        <taxon>Archosauria</taxon>
        <taxon>Dinosauria</taxon>
        <taxon>Saurischia</taxon>
        <taxon>Theropoda</taxon>
        <taxon>Coelurosauria</taxon>
        <taxon>Aves</taxon>
        <taxon>Neognathae</taxon>
        <taxon>Neoaves</taxon>
        <taxon>Columbimorphae</taxon>
        <taxon>Columbiformes</taxon>
        <taxon>Columbidae</taxon>
        <taxon>Patagioenas</taxon>
    </lineage>
</organism>
<name>A0A1V4KTK1_PATFA</name>
<dbReference type="Proteomes" id="UP000190648">
    <property type="component" value="Unassembled WGS sequence"/>
</dbReference>
<feature type="compositionally biased region" description="Polar residues" evidence="1">
    <location>
        <begin position="62"/>
        <end position="72"/>
    </location>
</feature>